<dbReference type="AlphaFoldDB" id="A0A552WZN4"/>
<evidence type="ECO:0000256" key="1">
    <source>
        <dbReference type="SAM" id="Coils"/>
    </source>
</evidence>
<protein>
    <submittedName>
        <fullName evidence="2">DUF484 family protein</fullName>
    </submittedName>
</protein>
<dbReference type="InterPro" id="IPR007435">
    <property type="entry name" value="DUF484"/>
</dbReference>
<reference evidence="2 3" key="1">
    <citation type="submission" date="2019-07" db="EMBL/GenBank/DDBJ databases">
        <authorList>
            <person name="Yang M."/>
            <person name="Zhao D."/>
            <person name="Xiang H."/>
        </authorList>
    </citation>
    <scope>NUCLEOTIDE SEQUENCE [LARGE SCALE GENOMIC DNA]</scope>
    <source>
        <strain evidence="2 3">IM1326</strain>
    </source>
</reference>
<proteinExistence type="predicted"/>
<dbReference type="Pfam" id="PF04340">
    <property type="entry name" value="DUF484"/>
    <property type="match status" value="1"/>
</dbReference>
<evidence type="ECO:0000313" key="3">
    <source>
        <dbReference type="Proteomes" id="UP000320359"/>
    </source>
</evidence>
<dbReference type="Proteomes" id="UP000320359">
    <property type="component" value="Unassembled WGS sequence"/>
</dbReference>
<dbReference type="InterPro" id="IPR029016">
    <property type="entry name" value="GAF-like_dom_sf"/>
</dbReference>
<evidence type="ECO:0000313" key="2">
    <source>
        <dbReference type="EMBL" id="TRW48272.1"/>
    </source>
</evidence>
<keyword evidence="1" id="KW-0175">Coiled coil</keyword>
<comment type="caution">
    <text evidence="2">The sequence shown here is derived from an EMBL/GenBank/DDBJ whole genome shotgun (WGS) entry which is preliminary data.</text>
</comment>
<gene>
    <name evidence="2" type="ORF">FM042_08785</name>
</gene>
<sequence length="237" mass="27285">MMSKDKVLATELDTTQLDADMVADFLRANPDFFEHYPNVLVRMNLRHQQEGSVSLMERQQRALREKVTSLEDEITALMTQARRNEQIFKGYSVLYRKLLKCDSLDAVIDHLQDTFRDQLALPELSLKFFDSPVALPEQFTFSADTHKQLLSRRFEEEKVYLGRLPKDELKLLFREEEHIQSVALVLLGQDGELGMLAVGSKDPLHFDPTMDYLLITQLQDVLAVVLPRVLGAHRSPE</sequence>
<keyword evidence="3" id="KW-1185">Reference proteome</keyword>
<accession>A0A552WZN4</accession>
<feature type="coiled-coil region" evidence="1">
    <location>
        <begin position="53"/>
        <end position="80"/>
    </location>
</feature>
<dbReference type="EMBL" id="VJWL01000003">
    <property type="protein sequence ID" value="TRW48272.1"/>
    <property type="molecule type" value="Genomic_DNA"/>
</dbReference>
<dbReference type="PANTHER" id="PTHR38765">
    <property type="entry name" value="DUF484 DOMAIN-CONTAINING PROTEIN"/>
    <property type="match status" value="1"/>
</dbReference>
<organism evidence="2 3">
    <name type="scientific">Aliidiomarina halalkaliphila</name>
    <dbReference type="NCBI Taxonomy" id="2593535"/>
    <lineage>
        <taxon>Bacteria</taxon>
        <taxon>Pseudomonadati</taxon>
        <taxon>Pseudomonadota</taxon>
        <taxon>Gammaproteobacteria</taxon>
        <taxon>Alteromonadales</taxon>
        <taxon>Idiomarinaceae</taxon>
        <taxon>Aliidiomarina</taxon>
    </lineage>
</organism>
<dbReference type="OrthoDB" id="8525200at2"/>
<name>A0A552WZN4_9GAMM</name>
<dbReference type="Gene3D" id="3.30.450.40">
    <property type="match status" value="1"/>
</dbReference>
<dbReference type="PANTHER" id="PTHR38765:SF1">
    <property type="entry name" value="DUF484 DOMAIN-CONTAINING PROTEIN"/>
    <property type="match status" value="1"/>
</dbReference>